<proteinExistence type="predicted"/>
<evidence type="ECO:0000256" key="1">
    <source>
        <dbReference type="SAM" id="MobiDB-lite"/>
    </source>
</evidence>
<gene>
    <name evidence="2" type="ordered locus">Ddes_1389</name>
</gene>
<reference evidence="2" key="1">
    <citation type="submission" date="2009-01" db="EMBL/GenBank/DDBJ databases">
        <title>Complete sequence of Desulfovibrio desulfuricans subsp. desulfuricans str. ATCC 27774.</title>
        <authorList>
            <consortium name="US DOE Joint Genome Institute"/>
            <person name="Lucas S."/>
            <person name="Copeland A."/>
            <person name="Lapidus A."/>
            <person name="Glavina del Rio T."/>
            <person name="Tice H."/>
            <person name="Bruce D."/>
            <person name="Goodwin L."/>
            <person name="Pitluck S."/>
            <person name="Sims D."/>
            <person name="Lu M."/>
            <person name="Kiss H."/>
            <person name="Meineke L."/>
            <person name="Brettin T."/>
            <person name="Detter J.C."/>
            <person name="Han C."/>
            <person name="Larimer F."/>
            <person name="Land M."/>
            <person name="Hauser L."/>
            <person name="Kyrpides N."/>
            <person name="Ovchinnikova G."/>
            <person name="Hazen T.C."/>
        </authorList>
    </citation>
    <scope>NUCLEOTIDE SEQUENCE [LARGE SCALE GENOMIC DNA]</scope>
    <source>
        <strain evidence="2">ATCC 27774</strain>
    </source>
</reference>
<feature type="compositionally biased region" description="Low complexity" evidence="1">
    <location>
        <begin position="205"/>
        <end position="214"/>
    </location>
</feature>
<sequence>MLPGAYASRMAGSGVHRVVPVFTPDHQTALLLFQTGKHEALAGVQTHSQKVLPPQCSSPVRVFVSDKGCCRNISKFSTAAARAAFDCGRPSFTANDHYFPSVQKPAVFGQGAVLPHAPCFRHQICTLSLASPDNRIHRTAGFHRLARRRGLRLQGPADWWLSEIFYTPSKQSRICPAALTFHAAENAQGRSRQNTQTACTNSAQPFTGLPPTATATPLRAAGWTACRRGKNFSPANRAQTSQHISPKQTCKAATPYVAPRSRHERITKARHQA</sequence>
<evidence type="ECO:0000313" key="2">
    <source>
        <dbReference type="EMBL" id="ACL49291.1"/>
    </source>
</evidence>
<feature type="compositionally biased region" description="Polar residues" evidence="1">
    <location>
        <begin position="188"/>
        <end position="204"/>
    </location>
</feature>
<name>B8J0L4_DESDA</name>
<feature type="compositionally biased region" description="Polar residues" evidence="1">
    <location>
        <begin position="233"/>
        <end position="248"/>
    </location>
</feature>
<protein>
    <submittedName>
        <fullName evidence="2">Uncharacterized protein</fullName>
    </submittedName>
</protein>
<feature type="region of interest" description="Disordered" evidence="1">
    <location>
        <begin position="187"/>
        <end position="214"/>
    </location>
</feature>
<dbReference type="HOGENOM" id="CLU_1018324_0_0_7"/>
<dbReference type="AlphaFoldDB" id="B8J0L4"/>
<organism evidence="2">
    <name type="scientific">Desulfovibrio desulfuricans (strain ATCC 27774 / DSM 6949 / MB)</name>
    <dbReference type="NCBI Taxonomy" id="525146"/>
    <lineage>
        <taxon>Bacteria</taxon>
        <taxon>Pseudomonadati</taxon>
        <taxon>Thermodesulfobacteriota</taxon>
        <taxon>Desulfovibrionia</taxon>
        <taxon>Desulfovibrionales</taxon>
        <taxon>Desulfovibrionaceae</taxon>
        <taxon>Desulfovibrio</taxon>
    </lineage>
</organism>
<feature type="region of interest" description="Disordered" evidence="1">
    <location>
        <begin position="231"/>
        <end position="273"/>
    </location>
</feature>
<feature type="compositionally biased region" description="Basic residues" evidence="1">
    <location>
        <begin position="260"/>
        <end position="273"/>
    </location>
</feature>
<dbReference type="EMBL" id="CP001358">
    <property type="protein sequence ID" value="ACL49291.1"/>
    <property type="molecule type" value="Genomic_DNA"/>
</dbReference>
<accession>B8J0L4</accession>
<dbReference type="KEGG" id="dds:Ddes_1389"/>